<organism evidence="1 2">
    <name type="scientific">Paraburkholderia rhynchosiae</name>
    <dbReference type="NCBI Taxonomy" id="487049"/>
    <lineage>
        <taxon>Bacteria</taxon>
        <taxon>Pseudomonadati</taxon>
        <taxon>Pseudomonadota</taxon>
        <taxon>Betaproteobacteria</taxon>
        <taxon>Burkholderiales</taxon>
        <taxon>Burkholderiaceae</taxon>
        <taxon>Paraburkholderia</taxon>
    </lineage>
</organism>
<proteinExistence type="predicted"/>
<name>A0ACC7NLG3_9BURK</name>
<dbReference type="Proteomes" id="UP001629235">
    <property type="component" value="Unassembled WGS sequence"/>
</dbReference>
<dbReference type="EMBL" id="JAQQDW010000104">
    <property type="protein sequence ID" value="MFM0108126.1"/>
    <property type="molecule type" value="Genomic_DNA"/>
</dbReference>
<sequence>MKIDICERRFPNNPEFHYRYWVNPYAQHVSSIVPDEVVCIDEHANVYLGTAPVNAAAAIHCGIVARYALGPLPTLGNKADVGVV</sequence>
<keyword evidence="2" id="KW-1185">Reference proteome</keyword>
<evidence type="ECO:0000313" key="2">
    <source>
        <dbReference type="Proteomes" id="UP001629235"/>
    </source>
</evidence>
<comment type="caution">
    <text evidence="1">The sequence shown here is derived from an EMBL/GenBank/DDBJ whole genome shotgun (WGS) entry which is preliminary data.</text>
</comment>
<evidence type="ECO:0000313" key="1">
    <source>
        <dbReference type="EMBL" id="MFM0108126.1"/>
    </source>
</evidence>
<protein>
    <submittedName>
        <fullName evidence="1">Uncharacterized protein</fullName>
    </submittedName>
</protein>
<reference evidence="1 2" key="1">
    <citation type="journal article" date="2024" name="Chem. Sci.">
        <title>Discovery of megapolipeptins by genome mining of a Burkholderiales bacteria collection.</title>
        <authorList>
            <person name="Paulo B.S."/>
            <person name="Recchia M.J.J."/>
            <person name="Lee S."/>
            <person name="Fergusson C.H."/>
            <person name="Romanowski S.B."/>
            <person name="Hernandez A."/>
            <person name="Krull N."/>
            <person name="Liu D.Y."/>
            <person name="Cavanagh H."/>
            <person name="Bos A."/>
            <person name="Gray C.A."/>
            <person name="Murphy B.T."/>
            <person name="Linington R.G."/>
            <person name="Eustaquio A.S."/>
        </authorList>
    </citation>
    <scope>NUCLEOTIDE SEQUENCE [LARGE SCALE GENOMIC DNA]</scope>
    <source>
        <strain evidence="1 2">RL18-126-BIB-B</strain>
    </source>
</reference>
<accession>A0ACC7NLG3</accession>
<gene>
    <name evidence="1" type="ORF">PQR01_32975</name>
</gene>